<comment type="similarity">
    <text evidence="1 3">Belongs to the short-chain dehydrogenases/reductases (SDR) family.</text>
</comment>
<dbReference type="GO" id="GO:0016491">
    <property type="term" value="F:oxidoreductase activity"/>
    <property type="evidence" value="ECO:0007669"/>
    <property type="project" value="UniProtKB-KW"/>
</dbReference>
<evidence type="ECO:0000313" key="5">
    <source>
        <dbReference type="Proteomes" id="UP001472866"/>
    </source>
</evidence>
<name>A0AAX4PKU5_9CHLO</name>
<dbReference type="Proteomes" id="UP001472866">
    <property type="component" value="Chromosome 17"/>
</dbReference>
<dbReference type="InterPro" id="IPR002347">
    <property type="entry name" value="SDR_fam"/>
</dbReference>
<dbReference type="PANTHER" id="PTHR24320">
    <property type="entry name" value="RETINOL DEHYDROGENASE"/>
    <property type="match status" value="1"/>
</dbReference>
<dbReference type="InterPro" id="IPR036291">
    <property type="entry name" value="NAD(P)-bd_dom_sf"/>
</dbReference>
<dbReference type="EMBL" id="CP151517">
    <property type="protein sequence ID" value="WZN67004.1"/>
    <property type="molecule type" value="Genomic_DNA"/>
</dbReference>
<evidence type="ECO:0000256" key="3">
    <source>
        <dbReference type="RuleBase" id="RU000363"/>
    </source>
</evidence>
<organism evidence="4 5">
    <name type="scientific">Chloropicon roscoffensis</name>
    <dbReference type="NCBI Taxonomy" id="1461544"/>
    <lineage>
        <taxon>Eukaryota</taxon>
        <taxon>Viridiplantae</taxon>
        <taxon>Chlorophyta</taxon>
        <taxon>Chloropicophyceae</taxon>
        <taxon>Chloropicales</taxon>
        <taxon>Chloropicaceae</taxon>
        <taxon>Chloropicon</taxon>
    </lineage>
</organism>
<dbReference type="PRINTS" id="PR00081">
    <property type="entry name" value="GDHRDH"/>
</dbReference>
<evidence type="ECO:0000256" key="1">
    <source>
        <dbReference type="ARBA" id="ARBA00006484"/>
    </source>
</evidence>
<dbReference type="PRINTS" id="PR00080">
    <property type="entry name" value="SDRFAMILY"/>
</dbReference>
<accession>A0AAX4PKU5</accession>
<dbReference type="Pfam" id="PF00106">
    <property type="entry name" value="adh_short"/>
    <property type="match status" value="1"/>
</dbReference>
<sequence length="269" mass="29294">MKTVLVTGATQGIGLHTALRLVKNHHVVLHGRTAESGEAALARIRSESGARKEDFSLVTGDLSDLAQVRGVADQVKEKVEGVDVLINNAGVFADEQRQTSADGYELTFAVNVLAPFALTKLLLPAMNRNGHVINTSSLSAQGKVPWEDLQLERAYSNHKAYSLSKLLIQMVTYALHRRFLDGAEYGGRGLKTNTLDPGTVDTRMLRKGWAMSGIPLETADDTFKLATNPDPPKGKYFVGNKLTAPVGGARPREDQERLWAILKSMCSDL</sequence>
<keyword evidence="5" id="KW-1185">Reference proteome</keyword>
<dbReference type="PANTHER" id="PTHR24320:SF148">
    <property type="entry name" value="NAD(P)-BINDING ROSSMANN-FOLD SUPERFAMILY PROTEIN"/>
    <property type="match status" value="1"/>
</dbReference>
<proteinExistence type="inferred from homology"/>
<evidence type="ECO:0000256" key="2">
    <source>
        <dbReference type="ARBA" id="ARBA00023002"/>
    </source>
</evidence>
<evidence type="ECO:0000313" key="4">
    <source>
        <dbReference type="EMBL" id="WZN67004.1"/>
    </source>
</evidence>
<protein>
    <submittedName>
        <fullName evidence="4">Short chain dehydrogenase/reductase</fullName>
    </submittedName>
</protein>
<dbReference type="SUPFAM" id="SSF51735">
    <property type="entry name" value="NAD(P)-binding Rossmann-fold domains"/>
    <property type="match status" value="1"/>
</dbReference>
<keyword evidence="2" id="KW-0560">Oxidoreductase</keyword>
<dbReference type="AlphaFoldDB" id="A0AAX4PKU5"/>
<dbReference type="Gene3D" id="3.40.50.720">
    <property type="entry name" value="NAD(P)-binding Rossmann-like Domain"/>
    <property type="match status" value="1"/>
</dbReference>
<gene>
    <name evidence="4" type="ORF">HKI87_17g85760</name>
</gene>
<reference evidence="4 5" key="1">
    <citation type="submission" date="2024-03" db="EMBL/GenBank/DDBJ databases">
        <title>Complete genome sequence of the green alga Chloropicon roscoffensis RCC1871.</title>
        <authorList>
            <person name="Lemieux C."/>
            <person name="Pombert J.-F."/>
            <person name="Otis C."/>
            <person name="Turmel M."/>
        </authorList>
    </citation>
    <scope>NUCLEOTIDE SEQUENCE [LARGE SCALE GENOMIC DNA]</scope>
    <source>
        <strain evidence="4 5">RCC1871</strain>
    </source>
</reference>